<protein>
    <submittedName>
        <fullName evidence="1">Uncharacterized protein</fullName>
    </submittedName>
</protein>
<organism evidence="1">
    <name type="scientific">Clastoptera arizonana</name>
    <name type="common">Arizona spittle bug</name>
    <dbReference type="NCBI Taxonomy" id="38151"/>
    <lineage>
        <taxon>Eukaryota</taxon>
        <taxon>Metazoa</taxon>
        <taxon>Ecdysozoa</taxon>
        <taxon>Arthropoda</taxon>
        <taxon>Hexapoda</taxon>
        <taxon>Insecta</taxon>
        <taxon>Pterygota</taxon>
        <taxon>Neoptera</taxon>
        <taxon>Paraneoptera</taxon>
        <taxon>Hemiptera</taxon>
        <taxon>Auchenorrhyncha</taxon>
        <taxon>Cercopoidea</taxon>
        <taxon>Clastopteridae</taxon>
        <taxon>Clastoptera</taxon>
    </lineage>
</organism>
<proteinExistence type="predicted"/>
<dbReference type="Gene3D" id="3.40.50.1820">
    <property type="entry name" value="alpha/beta hydrolase"/>
    <property type="match status" value="1"/>
</dbReference>
<evidence type="ECO:0000313" key="1">
    <source>
        <dbReference type="EMBL" id="JAS26825.1"/>
    </source>
</evidence>
<dbReference type="AlphaFoldDB" id="A0A1B6DMC2"/>
<dbReference type="PANTHER" id="PTHR11005">
    <property type="entry name" value="LYSOSOMAL ACID LIPASE-RELATED"/>
    <property type="match status" value="1"/>
</dbReference>
<dbReference type="EMBL" id="GEDC01010473">
    <property type="protein sequence ID" value="JAS26825.1"/>
    <property type="molecule type" value="Transcribed_RNA"/>
</dbReference>
<gene>
    <name evidence="1" type="ORF">g.45733</name>
</gene>
<dbReference type="SUPFAM" id="SSF53474">
    <property type="entry name" value="alpha/beta-Hydrolases"/>
    <property type="match status" value="1"/>
</dbReference>
<feature type="non-terminal residue" evidence="1">
    <location>
        <position position="1"/>
    </location>
</feature>
<sequence length="194" mass="22667">KIMSIKDYTDSFSTYLTKLREEEKFENFPRMEWRTGYHQVGCDDLPTIGFPPFISICKHMLKAVIDILGSQLFPAGYSLKTVEHYFQNTKSGKFSNYDYGSENVAKYGTQEPPIYNLSLITTLVYLTYGNNDIFVDETSVEALKKELPSVAEIYRVPHNFFNHIDFSYTYPMDENKTRCRWDLYEQIGHWLAAL</sequence>
<accession>A0A1B6DMC2</accession>
<reference evidence="1" key="1">
    <citation type="submission" date="2015-12" db="EMBL/GenBank/DDBJ databases">
        <title>De novo transcriptome assembly of four potential Pierce s Disease insect vectors from Arizona vineyards.</title>
        <authorList>
            <person name="Tassone E.E."/>
        </authorList>
    </citation>
    <scope>NUCLEOTIDE SEQUENCE</scope>
</reference>
<name>A0A1B6DMC2_9HEMI</name>
<dbReference type="InterPro" id="IPR029058">
    <property type="entry name" value="AB_hydrolase_fold"/>
</dbReference>
<feature type="non-terminal residue" evidence="1">
    <location>
        <position position="194"/>
    </location>
</feature>